<dbReference type="Pfam" id="PF00642">
    <property type="entry name" value="zf-CCCH"/>
    <property type="match status" value="1"/>
</dbReference>
<gene>
    <name evidence="7" type="ORF">SCF082_LOCUS25240</name>
</gene>
<dbReference type="Gene3D" id="3.30.1370.210">
    <property type="match status" value="1"/>
</dbReference>
<dbReference type="PROSITE" id="PS50103">
    <property type="entry name" value="ZF_C3H1"/>
    <property type="match status" value="2"/>
</dbReference>
<dbReference type="InterPro" id="IPR036855">
    <property type="entry name" value="Znf_CCCH_sf"/>
</dbReference>
<feature type="domain" description="C3H1-type" evidence="6">
    <location>
        <begin position="255"/>
        <end position="282"/>
    </location>
</feature>
<feature type="domain" description="C3H1-type" evidence="6">
    <location>
        <begin position="374"/>
        <end position="399"/>
    </location>
</feature>
<keyword evidence="8" id="KW-1185">Reference proteome</keyword>
<comment type="caution">
    <text evidence="7">The sequence shown here is derived from an EMBL/GenBank/DDBJ whole genome shotgun (WGS) entry which is preliminary data.</text>
</comment>
<accession>A0ABP0M107</accession>
<dbReference type="InterPro" id="IPR000571">
    <property type="entry name" value="Znf_CCCH"/>
</dbReference>
<feature type="zinc finger region" description="C3H1-type" evidence="4">
    <location>
        <begin position="374"/>
        <end position="399"/>
    </location>
</feature>
<evidence type="ECO:0000256" key="4">
    <source>
        <dbReference type="PROSITE-ProRule" id="PRU00723"/>
    </source>
</evidence>
<keyword evidence="2 4" id="KW-0863">Zinc-finger</keyword>
<evidence type="ECO:0000256" key="5">
    <source>
        <dbReference type="SAM" id="MobiDB-lite"/>
    </source>
</evidence>
<feature type="compositionally biased region" description="Low complexity" evidence="5">
    <location>
        <begin position="145"/>
        <end position="155"/>
    </location>
</feature>
<protein>
    <recommendedName>
        <fullName evidence="6">C3H1-type domain-containing protein</fullName>
    </recommendedName>
</protein>
<feature type="zinc finger region" description="C3H1-type" evidence="4">
    <location>
        <begin position="255"/>
        <end position="282"/>
    </location>
</feature>
<feature type="region of interest" description="Disordered" evidence="5">
    <location>
        <begin position="139"/>
        <end position="166"/>
    </location>
</feature>
<evidence type="ECO:0000313" key="7">
    <source>
        <dbReference type="EMBL" id="CAK9044434.1"/>
    </source>
</evidence>
<evidence type="ECO:0000256" key="1">
    <source>
        <dbReference type="ARBA" id="ARBA00022723"/>
    </source>
</evidence>
<keyword evidence="1 4" id="KW-0479">Metal-binding</keyword>
<organism evidence="7 8">
    <name type="scientific">Durusdinium trenchii</name>
    <dbReference type="NCBI Taxonomy" id="1381693"/>
    <lineage>
        <taxon>Eukaryota</taxon>
        <taxon>Sar</taxon>
        <taxon>Alveolata</taxon>
        <taxon>Dinophyceae</taxon>
        <taxon>Suessiales</taxon>
        <taxon>Symbiodiniaceae</taxon>
        <taxon>Durusdinium</taxon>
    </lineage>
</organism>
<evidence type="ECO:0000256" key="3">
    <source>
        <dbReference type="ARBA" id="ARBA00022833"/>
    </source>
</evidence>
<evidence type="ECO:0000256" key="2">
    <source>
        <dbReference type="ARBA" id="ARBA00022771"/>
    </source>
</evidence>
<name>A0ABP0M107_9DINO</name>
<evidence type="ECO:0000313" key="8">
    <source>
        <dbReference type="Proteomes" id="UP001642464"/>
    </source>
</evidence>
<dbReference type="Proteomes" id="UP001642464">
    <property type="component" value="Unassembled WGS sequence"/>
</dbReference>
<dbReference type="EMBL" id="CAXAMM010018890">
    <property type="protein sequence ID" value="CAK9044434.1"/>
    <property type="molecule type" value="Genomic_DNA"/>
</dbReference>
<sequence length="422" mass="47364">MAALVLPEDVYCRVKNCALEFCEFKESGPSDTQKRAGSEPPCASHRSCTPWVSADHVEDHMTDPVACETALQQETVAEVRGDVAVDESATGPAASQGTASTMPMPSMLSVLPPTPPTTQKNTFIEPVEEKPTLHRILSAPALGNPSRSPSQSPRSPGDRCDRCDRDPTPAFVQEQVLVHTRTADEIDKIHLDFDPLDLSKRKDLDIAHGRAVIGMWMPVVLIDVRDQLLFVIGPKHLAIAYGYHRFPCQHERLVYLSKELCKYHQRGYCRSGQKCQFMHSTPQQILELLNMLDRKDALDALRSDVLNLGYPAPEHPQGAVILSRNPATGGAMWDYAPANVDARVHGVHTHQRCGRRIVQTRETKIGRMVWLQNVCTFSVKGPQGRCTYGAHCRFDHLREAQVEEVVRLLDLTESYFWNRRMW</sequence>
<feature type="compositionally biased region" description="Basic and acidic residues" evidence="5">
    <location>
        <begin position="156"/>
        <end position="166"/>
    </location>
</feature>
<dbReference type="SUPFAM" id="SSF90229">
    <property type="entry name" value="CCCH zinc finger"/>
    <property type="match status" value="1"/>
</dbReference>
<proteinExistence type="predicted"/>
<reference evidence="7 8" key="1">
    <citation type="submission" date="2024-02" db="EMBL/GenBank/DDBJ databases">
        <authorList>
            <person name="Chen Y."/>
            <person name="Shah S."/>
            <person name="Dougan E. K."/>
            <person name="Thang M."/>
            <person name="Chan C."/>
        </authorList>
    </citation>
    <scope>NUCLEOTIDE SEQUENCE [LARGE SCALE GENOMIC DNA]</scope>
</reference>
<keyword evidence="3 4" id="KW-0862">Zinc</keyword>
<evidence type="ECO:0000259" key="6">
    <source>
        <dbReference type="PROSITE" id="PS50103"/>
    </source>
</evidence>
<dbReference type="SMART" id="SM00356">
    <property type="entry name" value="ZnF_C3H1"/>
    <property type="match status" value="2"/>
</dbReference>